<dbReference type="InterPro" id="IPR013324">
    <property type="entry name" value="RNA_pol_sigma_r3/r4-like"/>
</dbReference>
<organism evidence="8 9">
    <name type="scientific">Rheinheimera tilapiae</name>
    <dbReference type="NCBI Taxonomy" id="875043"/>
    <lineage>
        <taxon>Bacteria</taxon>
        <taxon>Pseudomonadati</taxon>
        <taxon>Pseudomonadota</taxon>
        <taxon>Gammaproteobacteria</taxon>
        <taxon>Chromatiales</taxon>
        <taxon>Chromatiaceae</taxon>
        <taxon>Rheinheimera</taxon>
    </lineage>
</organism>
<keyword evidence="5" id="KW-0804">Transcription</keyword>
<evidence type="ECO:0000256" key="3">
    <source>
        <dbReference type="ARBA" id="ARBA00023082"/>
    </source>
</evidence>
<dbReference type="InterPro" id="IPR013325">
    <property type="entry name" value="RNA_pol_sigma_r2"/>
</dbReference>
<dbReference type="Pfam" id="PF04542">
    <property type="entry name" value="Sigma70_r2"/>
    <property type="match status" value="1"/>
</dbReference>
<protein>
    <submittedName>
        <fullName evidence="8">RNA polymerase sigma factor</fullName>
    </submittedName>
</protein>
<accession>A0ABV6BH51</accession>
<evidence type="ECO:0000256" key="4">
    <source>
        <dbReference type="ARBA" id="ARBA00023125"/>
    </source>
</evidence>
<keyword evidence="2" id="KW-0805">Transcription regulation</keyword>
<dbReference type="InterPro" id="IPR036388">
    <property type="entry name" value="WH-like_DNA-bd_sf"/>
</dbReference>
<dbReference type="PANTHER" id="PTHR43133:SF8">
    <property type="entry name" value="RNA POLYMERASE SIGMA FACTOR HI_1459-RELATED"/>
    <property type="match status" value="1"/>
</dbReference>
<dbReference type="EMBL" id="JBHLXP010000003">
    <property type="protein sequence ID" value="MFC0049423.1"/>
    <property type="molecule type" value="Genomic_DNA"/>
</dbReference>
<evidence type="ECO:0000256" key="2">
    <source>
        <dbReference type="ARBA" id="ARBA00023015"/>
    </source>
</evidence>
<dbReference type="Pfam" id="PF08281">
    <property type="entry name" value="Sigma70_r4_2"/>
    <property type="match status" value="1"/>
</dbReference>
<keyword evidence="9" id="KW-1185">Reference proteome</keyword>
<evidence type="ECO:0000259" key="6">
    <source>
        <dbReference type="Pfam" id="PF04542"/>
    </source>
</evidence>
<dbReference type="InterPro" id="IPR007627">
    <property type="entry name" value="RNA_pol_sigma70_r2"/>
</dbReference>
<dbReference type="SUPFAM" id="SSF88659">
    <property type="entry name" value="Sigma3 and sigma4 domains of RNA polymerase sigma factors"/>
    <property type="match status" value="1"/>
</dbReference>
<dbReference type="SUPFAM" id="SSF88946">
    <property type="entry name" value="Sigma2 domain of RNA polymerase sigma factors"/>
    <property type="match status" value="1"/>
</dbReference>
<sequence length="186" mass="21330">MAKTPSNRPALQQASVEQLVAIVQVAGDSAAFNELFGRFERKLRAFLLYKSSDSKFEVDDLMQETYVKAFLHIGQYQQQAEFSTWLLRIAINELLQAKRAQGIFARLKQRWFHSEPEAQSHTDLSAEQRDAASLLTYLSDVQQQVFVCAEFYGYSQSEIAEKLQLPLGSVKTYMKQAREALDRINR</sequence>
<evidence type="ECO:0000259" key="7">
    <source>
        <dbReference type="Pfam" id="PF08281"/>
    </source>
</evidence>
<keyword evidence="3" id="KW-0731">Sigma factor</keyword>
<reference evidence="8 9" key="1">
    <citation type="submission" date="2024-09" db="EMBL/GenBank/DDBJ databases">
        <authorList>
            <person name="Sun Q."/>
            <person name="Mori K."/>
        </authorList>
    </citation>
    <scope>NUCLEOTIDE SEQUENCE [LARGE SCALE GENOMIC DNA]</scope>
    <source>
        <strain evidence="8 9">KCTC 23315</strain>
    </source>
</reference>
<proteinExistence type="inferred from homology"/>
<evidence type="ECO:0000256" key="1">
    <source>
        <dbReference type="ARBA" id="ARBA00010641"/>
    </source>
</evidence>
<comment type="caution">
    <text evidence="8">The sequence shown here is derived from an EMBL/GenBank/DDBJ whole genome shotgun (WGS) entry which is preliminary data.</text>
</comment>
<comment type="similarity">
    <text evidence="1">Belongs to the sigma-70 factor family. ECF subfamily.</text>
</comment>
<dbReference type="InterPro" id="IPR014284">
    <property type="entry name" value="RNA_pol_sigma-70_dom"/>
</dbReference>
<feature type="domain" description="RNA polymerase sigma factor 70 region 4 type 2" evidence="7">
    <location>
        <begin position="133"/>
        <end position="181"/>
    </location>
</feature>
<dbReference type="InterPro" id="IPR013249">
    <property type="entry name" value="RNA_pol_sigma70_r4_t2"/>
</dbReference>
<keyword evidence="4" id="KW-0238">DNA-binding</keyword>
<dbReference type="InterPro" id="IPR039425">
    <property type="entry name" value="RNA_pol_sigma-70-like"/>
</dbReference>
<name>A0ABV6BH51_9GAMM</name>
<dbReference type="Gene3D" id="1.10.10.10">
    <property type="entry name" value="Winged helix-like DNA-binding domain superfamily/Winged helix DNA-binding domain"/>
    <property type="match status" value="1"/>
</dbReference>
<dbReference type="NCBIfam" id="TIGR02937">
    <property type="entry name" value="sigma70-ECF"/>
    <property type="match status" value="1"/>
</dbReference>
<dbReference type="PANTHER" id="PTHR43133">
    <property type="entry name" value="RNA POLYMERASE ECF-TYPE SIGMA FACTO"/>
    <property type="match status" value="1"/>
</dbReference>
<evidence type="ECO:0000256" key="5">
    <source>
        <dbReference type="ARBA" id="ARBA00023163"/>
    </source>
</evidence>
<dbReference type="Gene3D" id="1.10.1740.10">
    <property type="match status" value="1"/>
</dbReference>
<evidence type="ECO:0000313" key="9">
    <source>
        <dbReference type="Proteomes" id="UP001589813"/>
    </source>
</evidence>
<dbReference type="RefSeq" id="WP_377245225.1">
    <property type="nucleotide sequence ID" value="NZ_JBHLXP010000003.1"/>
</dbReference>
<dbReference type="Proteomes" id="UP001589813">
    <property type="component" value="Unassembled WGS sequence"/>
</dbReference>
<evidence type="ECO:0000313" key="8">
    <source>
        <dbReference type="EMBL" id="MFC0049423.1"/>
    </source>
</evidence>
<feature type="domain" description="RNA polymerase sigma-70 region 2" evidence="6">
    <location>
        <begin position="35"/>
        <end position="101"/>
    </location>
</feature>
<gene>
    <name evidence="8" type="ORF">ACFFJP_14090</name>
</gene>